<dbReference type="OrthoDB" id="2677917at2759"/>
<keyword evidence="4" id="KW-0862">Zinc</keyword>
<keyword evidence="3" id="KW-0863">Zinc-finger</keyword>
<dbReference type="PANTHER" id="PTHR46481">
    <property type="entry name" value="ZINC FINGER BED DOMAIN-CONTAINING PROTEIN 4"/>
    <property type="match status" value="1"/>
</dbReference>
<evidence type="ECO:0000256" key="4">
    <source>
        <dbReference type="ARBA" id="ARBA00022833"/>
    </source>
</evidence>
<dbReference type="SUPFAM" id="SSF53098">
    <property type="entry name" value="Ribonuclease H-like"/>
    <property type="match status" value="1"/>
</dbReference>
<evidence type="ECO:0000256" key="1">
    <source>
        <dbReference type="ARBA" id="ARBA00004123"/>
    </source>
</evidence>
<evidence type="ECO:0000313" key="6">
    <source>
        <dbReference type="EMBL" id="THV05844.1"/>
    </source>
</evidence>
<dbReference type="AlphaFoldDB" id="A0A4S8MTX5"/>
<keyword evidence="5" id="KW-0539">Nucleus</keyword>
<dbReference type="InterPro" id="IPR052035">
    <property type="entry name" value="ZnF_BED_domain_contain"/>
</dbReference>
<proteinExistence type="predicted"/>
<name>A0A4S8MTX5_DENBC</name>
<evidence type="ECO:0000313" key="7">
    <source>
        <dbReference type="Proteomes" id="UP000297245"/>
    </source>
</evidence>
<comment type="subcellular location">
    <subcellularLocation>
        <location evidence="1">Nucleus</location>
    </subcellularLocation>
</comment>
<evidence type="ECO:0000256" key="5">
    <source>
        <dbReference type="ARBA" id="ARBA00023242"/>
    </source>
</evidence>
<gene>
    <name evidence="6" type="ORF">K435DRAFT_562725</name>
</gene>
<dbReference type="Gene3D" id="1.10.10.1070">
    <property type="entry name" value="Zinc finger, BED domain-containing"/>
    <property type="match status" value="1"/>
</dbReference>
<dbReference type="PANTHER" id="PTHR46481:SF10">
    <property type="entry name" value="ZINC FINGER BED DOMAIN-CONTAINING PROTEIN 39"/>
    <property type="match status" value="1"/>
</dbReference>
<dbReference type="Proteomes" id="UP000297245">
    <property type="component" value="Unassembled WGS sequence"/>
</dbReference>
<protein>
    <recommendedName>
        <fullName evidence="8">BED-type domain-containing protein</fullName>
    </recommendedName>
</protein>
<dbReference type="GO" id="GO:0008270">
    <property type="term" value="F:zinc ion binding"/>
    <property type="evidence" value="ECO:0007669"/>
    <property type="project" value="UniProtKB-KW"/>
</dbReference>
<dbReference type="SUPFAM" id="SSF140996">
    <property type="entry name" value="Hermes dimerisation domain"/>
    <property type="match status" value="1"/>
</dbReference>
<reference evidence="6 7" key="1">
    <citation type="journal article" date="2019" name="Nat. Ecol. Evol.">
        <title>Megaphylogeny resolves global patterns of mushroom evolution.</title>
        <authorList>
            <person name="Varga T."/>
            <person name="Krizsan K."/>
            <person name="Foldi C."/>
            <person name="Dima B."/>
            <person name="Sanchez-Garcia M."/>
            <person name="Sanchez-Ramirez S."/>
            <person name="Szollosi G.J."/>
            <person name="Szarkandi J.G."/>
            <person name="Papp V."/>
            <person name="Albert L."/>
            <person name="Andreopoulos W."/>
            <person name="Angelini C."/>
            <person name="Antonin V."/>
            <person name="Barry K.W."/>
            <person name="Bougher N.L."/>
            <person name="Buchanan P."/>
            <person name="Buyck B."/>
            <person name="Bense V."/>
            <person name="Catcheside P."/>
            <person name="Chovatia M."/>
            <person name="Cooper J."/>
            <person name="Damon W."/>
            <person name="Desjardin D."/>
            <person name="Finy P."/>
            <person name="Geml J."/>
            <person name="Haridas S."/>
            <person name="Hughes K."/>
            <person name="Justo A."/>
            <person name="Karasinski D."/>
            <person name="Kautmanova I."/>
            <person name="Kiss B."/>
            <person name="Kocsube S."/>
            <person name="Kotiranta H."/>
            <person name="LaButti K.M."/>
            <person name="Lechner B.E."/>
            <person name="Liimatainen K."/>
            <person name="Lipzen A."/>
            <person name="Lukacs Z."/>
            <person name="Mihaltcheva S."/>
            <person name="Morgado L.N."/>
            <person name="Niskanen T."/>
            <person name="Noordeloos M.E."/>
            <person name="Ohm R.A."/>
            <person name="Ortiz-Santana B."/>
            <person name="Ovrebo C."/>
            <person name="Racz N."/>
            <person name="Riley R."/>
            <person name="Savchenko A."/>
            <person name="Shiryaev A."/>
            <person name="Soop K."/>
            <person name="Spirin V."/>
            <person name="Szebenyi C."/>
            <person name="Tomsovsky M."/>
            <person name="Tulloss R.E."/>
            <person name="Uehling J."/>
            <person name="Grigoriev I.V."/>
            <person name="Vagvolgyi C."/>
            <person name="Papp T."/>
            <person name="Martin F.M."/>
            <person name="Miettinen O."/>
            <person name="Hibbett D.S."/>
            <person name="Nagy L.G."/>
        </authorList>
    </citation>
    <scope>NUCLEOTIDE SEQUENCE [LARGE SCALE GENOMIC DNA]</scope>
    <source>
        <strain evidence="6 7">CBS 962.96</strain>
    </source>
</reference>
<dbReference type="InterPro" id="IPR012337">
    <property type="entry name" value="RNaseH-like_sf"/>
</dbReference>
<evidence type="ECO:0000256" key="2">
    <source>
        <dbReference type="ARBA" id="ARBA00022723"/>
    </source>
</evidence>
<feature type="non-terminal residue" evidence="6">
    <location>
        <position position="1"/>
    </location>
</feature>
<keyword evidence="2" id="KW-0479">Metal-binding</keyword>
<feature type="non-terminal residue" evidence="6">
    <location>
        <position position="226"/>
    </location>
</feature>
<sequence>KGWYSPIYGFYKKPFVEYVEKRKVHTFACLFCKVKVRRYQDTTDKNSPSGLARHAKACIGEQEVKNAMESGKKPDEVRHMLSGRVGPVKLNCPTFDRVTRWVTENCRPFEIVADRGFQSLMKTGRPHYWIPHPTTVSHDVKKVFAVTRSRISKLLRDYDGDISFATDAWTSPNHMAFVAITAHLIQDGDIYPILLDFFEVPESHTGKALAHEFARVVAEFGISDKV</sequence>
<organism evidence="6 7">
    <name type="scientific">Dendrothele bispora (strain CBS 962.96)</name>
    <dbReference type="NCBI Taxonomy" id="1314807"/>
    <lineage>
        <taxon>Eukaryota</taxon>
        <taxon>Fungi</taxon>
        <taxon>Dikarya</taxon>
        <taxon>Basidiomycota</taxon>
        <taxon>Agaricomycotina</taxon>
        <taxon>Agaricomycetes</taxon>
        <taxon>Agaricomycetidae</taxon>
        <taxon>Agaricales</taxon>
        <taxon>Agaricales incertae sedis</taxon>
        <taxon>Dendrothele</taxon>
    </lineage>
</organism>
<accession>A0A4S8MTX5</accession>
<dbReference type="GO" id="GO:0005634">
    <property type="term" value="C:nucleus"/>
    <property type="evidence" value="ECO:0007669"/>
    <property type="project" value="UniProtKB-SubCell"/>
</dbReference>
<evidence type="ECO:0000256" key="3">
    <source>
        <dbReference type="ARBA" id="ARBA00022771"/>
    </source>
</evidence>
<evidence type="ECO:0008006" key="8">
    <source>
        <dbReference type="Google" id="ProtNLM"/>
    </source>
</evidence>
<keyword evidence="7" id="KW-1185">Reference proteome</keyword>
<dbReference type="EMBL" id="ML179046">
    <property type="protein sequence ID" value="THV05844.1"/>
    <property type="molecule type" value="Genomic_DNA"/>
</dbReference>